<keyword evidence="6" id="KW-0904">Protein phosphatase</keyword>
<evidence type="ECO:0000256" key="4">
    <source>
        <dbReference type="ARBA" id="ARBA00022490"/>
    </source>
</evidence>
<evidence type="ECO:0000313" key="13">
    <source>
        <dbReference type="EMBL" id="CAL1396917.1"/>
    </source>
</evidence>
<protein>
    <recommendedName>
        <fullName evidence="15">Dual specificity protein phosphatase 1</fullName>
    </recommendedName>
</protein>
<dbReference type="FunFam" id="3.90.190.10:FF:000056">
    <property type="entry name" value="Dual specificity phosphatase 12"/>
    <property type="match status" value="2"/>
</dbReference>
<dbReference type="GO" id="GO:0008330">
    <property type="term" value="F:protein tyrosine/threonine phosphatase activity"/>
    <property type="evidence" value="ECO:0007669"/>
    <property type="project" value="TreeGrafter"/>
</dbReference>
<evidence type="ECO:0000259" key="11">
    <source>
        <dbReference type="PROSITE" id="PS50054"/>
    </source>
</evidence>
<dbReference type="GO" id="GO:0017017">
    <property type="term" value="F:MAP kinase tyrosine/serine/threonine phosphatase activity"/>
    <property type="evidence" value="ECO:0007669"/>
    <property type="project" value="TreeGrafter"/>
</dbReference>
<dbReference type="GO" id="GO:0033550">
    <property type="term" value="F:MAP kinase tyrosine phosphatase activity"/>
    <property type="evidence" value="ECO:0007669"/>
    <property type="project" value="TreeGrafter"/>
</dbReference>
<dbReference type="InterPro" id="IPR020422">
    <property type="entry name" value="TYR_PHOSPHATASE_DUAL_dom"/>
</dbReference>
<dbReference type="InterPro" id="IPR000387">
    <property type="entry name" value="Tyr_Pase_dom"/>
</dbReference>
<dbReference type="CDD" id="cd14498">
    <property type="entry name" value="DSP"/>
    <property type="match status" value="2"/>
</dbReference>
<comment type="catalytic activity">
    <reaction evidence="9">
        <text>O-phospho-L-threonyl-[protein] + H2O = L-threonyl-[protein] + phosphate</text>
        <dbReference type="Rhea" id="RHEA:47004"/>
        <dbReference type="Rhea" id="RHEA-COMP:11060"/>
        <dbReference type="Rhea" id="RHEA-COMP:11605"/>
        <dbReference type="ChEBI" id="CHEBI:15377"/>
        <dbReference type="ChEBI" id="CHEBI:30013"/>
        <dbReference type="ChEBI" id="CHEBI:43474"/>
        <dbReference type="ChEBI" id="CHEBI:61977"/>
        <dbReference type="EC" id="3.1.3.16"/>
    </reaction>
</comment>
<feature type="domain" description="Tyrosine specific protein phosphatases" evidence="12">
    <location>
        <begin position="92"/>
        <end position="150"/>
    </location>
</feature>
<dbReference type="PANTHER" id="PTHR10159:SF511">
    <property type="entry name" value="DUAL SPECIFICITY PROTEIN PHOSPHATASE 1"/>
    <property type="match status" value="1"/>
</dbReference>
<evidence type="ECO:0000256" key="9">
    <source>
        <dbReference type="ARBA" id="ARBA00048336"/>
    </source>
</evidence>
<evidence type="ECO:0000256" key="5">
    <source>
        <dbReference type="ARBA" id="ARBA00022801"/>
    </source>
</evidence>
<reference evidence="13 14" key="1">
    <citation type="submission" date="2024-04" db="EMBL/GenBank/DDBJ databases">
        <authorList>
            <person name="Fracassetti M."/>
        </authorList>
    </citation>
    <scope>NUCLEOTIDE SEQUENCE [LARGE SCALE GENOMIC DNA]</scope>
</reference>
<sequence>MAQFDDVMKNQIAAILKVINFSRCLKEDKIPCHIEDGLFLGSVGAANNKNALRSSNISHVLTIANSLAPVYPNDFVYKVIAVADREETNLRQYFDECINFIDEAKRQGGGVLVHCFVGKSRSVTIVLAYLMKKHGMTVSQALEHVKSRRPQASPNAGFILQLQELLIQSSWQIAPVDVMKNQIARVLRVIDFSRCFKDDNIPCQIEDGLYLGSVGAALNKNALRSNNITHVLTLLKSLPPIYTNDIVYKAIAVTDREETNLREYFDECINFIYEARRQGGCVLVHCYAGRSRSVTIVLAYLMKKHGMTVSQALEHVNSRRPQASPNPGFILQLQEYERFLTGSSSC</sequence>
<dbReference type="Pfam" id="PF00782">
    <property type="entry name" value="DSPc"/>
    <property type="match status" value="2"/>
</dbReference>
<dbReference type="PROSITE" id="PS50054">
    <property type="entry name" value="TYR_PHOSPHATASE_DUAL"/>
    <property type="match status" value="2"/>
</dbReference>
<dbReference type="PROSITE" id="PS50056">
    <property type="entry name" value="TYR_PHOSPHATASE_2"/>
    <property type="match status" value="2"/>
</dbReference>
<comment type="subcellular location">
    <subcellularLocation>
        <location evidence="2">Cytoplasm</location>
    </subcellularLocation>
    <subcellularLocation>
        <location evidence="1">Nucleus</location>
    </subcellularLocation>
</comment>
<accession>A0AAV2FG27</accession>
<keyword evidence="7" id="KW-0539">Nucleus</keyword>
<dbReference type="GO" id="GO:0043409">
    <property type="term" value="P:negative regulation of MAPK cascade"/>
    <property type="evidence" value="ECO:0007669"/>
    <property type="project" value="TreeGrafter"/>
</dbReference>
<keyword evidence="4" id="KW-0963">Cytoplasm</keyword>
<gene>
    <name evidence="13" type="ORF">LTRI10_LOCUS37254</name>
</gene>
<dbReference type="Proteomes" id="UP001497516">
    <property type="component" value="Chromosome 6"/>
</dbReference>
<evidence type="ECO:0000313" key="14">
    <source>
        <dbReference type="Proteomes" id="UP001497516"/>
    </source>
</evidence>
<evidence type="ECO:0000256" key="6">
    <source>
        <dbReference type="ARBA" id="ARBA00022912"/>
    </source>
</evidence>
<dbReference type="GO" id="GO:0005634">
    <property type="term" value="C:nucleus"/>
    <property type="evidence" value="ECO:0007669"/>
    <property type="project" value="UniProtKB-SubCell"/>
</dbReference>
<evidence type="ECO:0000256" key="2">
    <source>
        <dbReference type="ARBA" id="ARBA00004496"/>
    </source>
</evidence>
<dbReference type="InterPro" id="IPR000340">
    <property type="entry name" value="Dual-sp_phosphatase_cat-dom"/>
</dbReference>
<comment type="similarity">
    <text evidence="3">Belongs to the protein-tyrosine phosphatase family. Non-receptor class dual specificity subfamily.</text>
</comment>
<evidence type="ECO:0000256" key="1">
    <source>
        <dbReference type="ARBA" id="ARBA00004123"/>
    </source>
</evidence>
<dbReference type="PANTHER" id="PTHR10159">
    <property type="entry name" value="DUAL SPECIFICITY PROTEIN PHOSPHATASE"/>
    <property type="match status" value="1"/>
</dbReference>
<name>A0AAV2FG27_9ROSI</name>
<comment type="catalytic activity">
    <reaction evidence="8">
        <text>O-phospho-L-seryl-[protein] + H2O = L-seryl-[protein] + phosphate</text>
        <dbReference type="Rhea" id="RHEA:20629"/>
        <dbReference type="Rhea" id="RHEA-COMP:9863"/>
        <dbReference type="Rhea" id="RHEA-COMP:11604"/>
        <dbReference type="ChEBI" id="CHEBI:15377"/>
        <dbReference type="ChEBI" id="CHEBI:29999"/>
        <dbReference type="ChEBI" id="CHEBI:43474"/>
        <dbReference type="ChEBI" id="CHEBI:83421"/>
        <dbReference type="EC" id="3.1.3.16"/>
    </reaction>
</comment>
<dbReference type="EMBL" id="OZ034819">
    <property type="protein sequence ID" value="CAL1396917.1"/>
    <property type="molecule type" value="Genomic_DNA"/>
</dbReference>
<dbReference type="AlphaFoldDB" id="A0AAV2FG27"/>
<dbReference type="Gene3D" id="3.90.190.10">
    <property type="entry name" value="Protein tyrosine phosphatase superfamily"/>
    <property type="match status" value="2"/>
</dbReference>
<evidence type="ECO:0000256" key="7">
    <source>
        <dbReference type="ARBA" id="ARBA00023242"/>
    </source>
</evidence>
<organism evidence="13 14">
    <name type="scientific">Linum trigynum</name>
    <dbReference type="NCBI Taxonomy" id="586398"/>
    <lineage>
        <taxon>Eukaryota</taxon>
        <taxon>Viridiplantae</taxon>
        <taxon>Streptophyta</taxon>
        <taxon>Embryophyta</taxon>
        <taxon>Tracheophyta</taxon>
        <taxon>Spermatophyta</taxon>
        <taxon>Magnoliopsida</taxon>
        <taxon>eudicotyledons</taxon>
        <taxon>Gunneridae</taxon>
        <taxon>Pentapetalae</taxon>
        <taxon>rosids</taxon>
        <taxon>fabids</taxon>
        <taxon>Malpighiales</taxon>
        <taxon>Linaceae</taxon>
        <taxon>Linum</taxon>
    </lineage>
</organism>
<dbReference type="SMART" id="SM00195">
    <property type="entry name" value="DSPc"/>
    <property type="match status" value="2"/>
</dbReference>
<dbReference type="SUPFAM" id="SSF52799">
    <property type="entry name" value="(Phosphotyrosine protein) phosphatases II"/>
    <property type="match status" value="2"/>
</dbReference>
<evidence type="ECO:0000256" key="3">
    <source>
        <dbReference type="ARBA" id="ARBA00008601"/>
    </source>
</evidence>
<dbReference type="InterPro" id="IPR029021">
    <property type="entry name" value="Prot-tyrosine_phosphatase-like"/>
</dbReference>
<dbReference type="GO" id="GO:0004722">
    <property type="term" value="F:protein serine/threonine phosphatase activity"/>
    <property type="evidence" value="ECO:0007669"/>
    <property type="project" value="UniProtKB-EC"/>
</dbReference>
<evidence type="ECO:0000256" key="10">
    <source>
        <dbReference type="ARBA" id="ARBA00051722"/>
    </source>
</evidence>
<evidence type="ECO:0000259" key="12">
    <source>
        <dbReference type="PROSITE" id="PS50056"/>
    </source>
</evidence>
<evidence type="ECO:0000256" key="8">
    <source>
        <dbReference type="ARBA" id="ARBA00047761"/>
    </source>
</evidence>
<evidence type="ECO:0008006" key="15">
    <source>
        <dbReference type="Google" id="ProtNLM"/>
    </source>
</evidence>
<dbReference type="GO" id="GO:0005737">
    <property type="term" value="C:cytoplasm"/>
    <property type="evidence" value="ECO:0007669"/>
    <property type="project" value="UniProtKB-SubCell"/>
</dbReference>
<proteinExistence type="inferred from homology"/>
<comment type="catalytic activity">
    <reaction evidence="10">
        <text>O-phospho-L-tyrosyl-[protein] + H2O = L-tyrosyl-[protein] + phosphate</text>
        <dbReference type="Rhea" id="RHEA:10684"/>
        <dbReference type="Rhea" id="RHEA-COMP:10136"/>
        <dbReference type="Rhea" id="RHEA-COMP:20101"/>
        <dbReference type="ChEBI" id="CHEBI:15377"/>
        <dbReference type="ChEBI" id="CHEBI:43474"/>
        <dbReference type="ChEBI" id="CHEBI:46858"/>
        <dbReference type="ChEBI" id="CHEBI:61978"/>
        <dbReference type="EC" id="3.1.3.48"/>
    </reaction>
</comment>
<feature type="domain" description="Tyrosine-protein phosphatase" evidence="11">
    <location>
        <begin position="30"/>
        <end position="171"/>
    </location>
</feature>
<feature type="domain" description="Tyrosine-protein phosphatase" evidence="11">
    <location>
        <begin position="201"/>
        <end position="342"/>
    </location>
</feature>
<keyword evidence="5" id="KW-0378">Hydrolase</keyword>
<feature type="domain" description="Tyrosine specific protein phosphatases" evidence="12">
    <location>
        <begin position="263"/>
        <end position="321"/>
    </location>
</feature>
<keyword evidence="14" id="KW-1185">Reference proteome</keyword>